<feature type="signal peptide" evidence="4">
    <location>
        <begin position="1"/>
        <end position="25"/>
    </location>
</feature>
<keyword evidence="7" id="KW-1185">Reference proteome</keyword>
<dbReference type="CDD" id="cd07185">
    <property type="entry name" value="OmpA_C-like"/>
    <property type="match status" value="1"/>
</dbReference>
<dbReference type="Gene3D" id="3.30.1330.60">
    <property type="entry name" value="OmpA-like domain"/>
    <property type="match status" value="1"/>
</dbReference>
<dbReference type="KEGG" id="pars:DRW48_09685"/>
<evidence type="ECO:0000256" key="4">
    <source>
        <dbReference type="SAM" id="SignalP"/>
    </source>
</evidence>
<feature type="coiled-coil region" evidence="2">
    <location>
        <begin position="66"/>
        <end position="110"/>
    </location>
</feature>
<dbReference type="SUPFAM" id="SSF103088">
    <property type="entry name" value="OmpA-like"/>
    <property type="match status" value="1"/>
</dbReference>
<accession>A0A344PKM2</accession>
<feature type="region of interest" description="Disordered" evidence="3">
    <location>
        <begin position="468"/>
        <end position="490"/>
    </location>
</feature>
<proteinExistence type="predicted"/>
<dbReference type="OrthoDB" id="9792021at2"/>
<reference evidence="7" key="1">
    <citation type="submission" date="2018-07" db="EMBL/GenBank/DDBJ databases">
        <title>Genome sequencing of Paracoccus sp. SC2-6.</title>
        <authorList>
            <person name="Heo J."/>
            <person name="Kim S.-J."/>
            <person name="Kwon S.-W."/>
        </authorList>
    </citation>
    <scope>NUCLEOTIDE SEQUENCE [LARGE SCALE GENOMIC DNA]</scope>
    <source>
        <strain evidence="7">SC2-6</strain>
    </source>
</reference>
<dbReference type="InterPro" id="IPR050330">
    <property type="entry name" value="Bact_OuterMem_StrucFunc"/>
</dbReference>
<dbReference type="PROSITE" id="PS51123">
    <property type="entry name" value="OMPA_2"/>
    <property type="match status" value="1"/>
</dbReference>
<dbReference type="EMBL" id="CP030918">
    <property type="protein sequence ID" value="AXC49927.1"/>
    <property type="molecule type" value="Genomic_DNA"/>
</dbReference>
<protein>
    <submittedName>
        <fullName evidence="6">OmpA family protein</fullName>
    </submittedName>
</protein>
<evidence type="ECO:0000313" key="6">
    <source>
        <dbReference type="EMBL" id="AXC49927.1"/>
    </source>
</evidence>
<name>A0A344PKM2_9RHOB</name>
<evidence type="ECO:0000259" key="5">
    <source>
        <dbReference type="PROSITE" id="PS51123"/>
    </source>
</evidence>
<dbReference type="AlphaFoldDB" id="A0A344PKM2"/>
<evidence type="ECO:0000256" key="3">
    <source>
        <dbReference type="SAM" id="MobiDB-lite"/>
    </source>
</evidence>
<evidence type="ECO:0000256" key="2">
    <source>
        <dbReference type="SAM" id="Coils"/>
    </source>
</evidence>
<gene>
    <name evidence="6" type="ORF">DRW48_09685</name>
</gene>
<feature type="region of interest" description="Disordered" evidence="3">
    <location>
        <begin position="249"/>
        <end position="293"/>
    </location>
</feature>
<feature type="chain" id="PRO_5016583244" evidence="4">
    <location>
        <begin position="26"/>
        <end position="782"/>
    </location>
</feature>
<dbReference type="InterPro" id="IPR006665">
    <property type="entry name" value="OmpA-like"/>
</dbReference>
<dbReference type="GO" id="GO:0016020">
    <property type="term" value="C:membrane"/>
    <property type="evidence" value="ECO:0007669"/>
    <property type="project" value="UniProtKB-UniRule"/>
</dbReference>
<feature type="domain" description="OmpA-like" evidence="5">
    <location>
        <begin position="659"/>
        <end position="779"/>
    </location>
</feature>
<dbReference type="PANTHER" id="PTHR30329:SF21">
    <property type="entry name" value="LIPOPROTEIN YIAD-RELATED"/>
    <property type="match status" value="1"/>
</dbReference>
<dbReference type="InterPro" id="IPR036737">
    <property type="entry name" value="OmpA-like_sf"/>
</dbReference>
<keyword evidence="4" id="KW-0732">Signal</keyword>
<keyword evidence="1" id="KW-0472">Membrane</keyword>
<organism evidence="6 7">
    <name type="scientific">Paracoccus suum</name>
    <dbReference type="NCBI Taxonomy" id="2259340"/>
    <lineage>
        <taxon>Bacteria</taxon>
        <taxon>Pseudomonadati</taxon>
        <taxon>Pseudomonadota</taxon>
        <taxon>Alphaproteobacteria</taxon>
        <taxon>Rhodobacterales</taxon>
        <taxon>Paracoccaceae</taxon>
        <taxon>Paracoccus</taxon>
    </lineage>
</organism>
<dbReference type="RefSeq" id="WP_114076246.1">
    <property type="nucleotide sequence ID" value="NZ_CP030918.1"/>
</dbReference>
<evidence type="ECO:0000256" key="1">
    <source>
        <dbReference type="PROSITE-ProRule" id="PRU00473"/>
    </source>
</evidence>
<dbReference type="Pfam" id="PF00691">
    <property type="entry name" value="OmpA"/>
    <property type="match status" value="1"/>
</dbReference>
<sequence length="782" mass="78585">MNRLFRSTTAIAAILGIVTPTLLQAQVPIGLAQAQTQPVVVVPPTEALTDAEAAAAAAAATGKAPVSKAELEKKAKEAAKKAKEAAKEAAAEAKEAAKEADVAAKEAAKDGKSPIVVSPNAKSKAAAEDGDAPVVVAPGKAGVKAKADAKADAPVKAGAKATADAPVVVAPKDKPKADAKAKAEAEAPVVVAPAKPVAKANDAEVKAAADKAAAAKVAQEKAAAAKVAADKAAAKAAEASTPVVVAPAAKPVPEQPSPTTKPAIAVSPNAKSPDYATTKAPAEPVAVSPGTKAPDADALAEALAKKDGAKAPVVVAPAAKPAAATAPVVAKPAAGTGTTPVVVAPGAVTAATGQKEAPRPVVVDDADKALMSEALGKAKSVAPVAAAGTAAAAAAAAAGKAPVVVSPNSKSADNAAANTPVVVDALNAPDTVGNDASSVVVTDGSARSSSEDFATSVAAAAAAAAGKGPINNVGETTTSGGKSAKNDDDDDRKEMLAKLLVAGLGAYAVGKMIQNQGQVALNTGDRVVVQAPDGSQQIWRDDNALLLQPGARVTTENFTDGSSRSIITRDDGSRVVTIRDAQLRVLRRTLIAADGTATELINDAAPVEPVQVTALPPAARPVTYSGQSSESQLRDALEREAAVSRRFSLGQVRNISEVRSLVAPISIDSITFDTGSAAIRPDQAQQLSSLGKTIADMVKANPREVFMVEGYTDTVGQPASNLALSDRRAESLALALSEYFQVPPENLVVQGYGERFLKVQAEGDVRENRRVAVRRITNLLQN</sequence>
<dbReference type="PANTHER" id="PTHR30329">
    <property type="entry name" value="STATOR ELEMENT OF FLAGELLAR MOTOR COMPLEX"/>
    <property type="match status" value="1"/>
</dbReference>
<evidence type="ECO:0000313" key="7">
    <source>
        <dbReference type="Proteomes" id="UP000252023"/>
    </source>
</evidence>
<keyword evidence="2" id="KW-0175">Coiled coil</keyword>
<dbReference type="Proteomes" id="UP000252023">
    <property type="component" value="Chromosome"/>
</dbReference>